<name>A0A927MGT6_9BACL</name>
<evidence type="ECO:0000313" key="6">
    <source>
        <dbReference type="Proteomes" id="UP000658225"/>
    </source>
</evidence>
<dbReference type="AlphaFoldDB" id="A0A927MGT6"/>
<proteinExistence type="inferred from homology"/>
<comment type="similarity">
    <text evidence="1">Belongs to the SMC family. SbcC subfamily.</text>
</comment>
<keyword evidence="5" id="KW-0378">Hydrolase</keyword>
<dbReference type="RefSeq" id="WP_192598110.1">
    <property type="nucleotide sequence ID" value="NZ_JADBEL010000005.1"/>
</dbReference>
<reference evidence="5" key="1">
    <citation type="submission" date="2020-10" db="EMBL/GenBank/DDBJ databases">
        <title>Genomic Encyclopedia of Type Strains, Phase IV (KMG-IV): sequencing the most valuable type-strain genomes for metagenomic binning, comparative biology and taxonomic classification.</title>
        <authorList>
            <person name="Goeker M."/>
        </authorList>
    </citation>
    <scope>NUCLEOTIDE SEQUENCE</scope>
    <source>
        <strain evidence="5">DSM 13886</strain>
    </source>
</reference>
<feature type="coiled-coil region" evidence="4">
    <location>
        <begin position="669"/>
        <end position="738"/>
    </location>
</feature>
<keyword evidence="5" id="KW-0540">Nuclease</keyword>
<dbReference type="SUPFAM" id="SSF52540">
    <property type="entry name" value="P-loop containing nucleoside triphosphate hydrolases"/>
    <property type="match status" value="1"/>
</dbReference>
<accession>A0A927MGT6</accession>
<dbReference type="GO" id="GO:0004527">
    <property type="term" value="F:exonuclease activity"/>
    <property type="evidence" value="ECO:0007669"/>
    <property type="project" value="UniProtKB-KW"/>
</dbReference>
<dbReference type="GO" id="GO:0006302">
    <property type="term" value="P:double-strand break repair"/>
    <property type="evidence" value="ECO:0007669"/>
    <property type="project" value="InterPro"/>
</dbReference>
<keyword evidence="6" id="KW-1185">Reference proteome</keyword>
<protein>
    <recommendedName>
        <fullName evidence="3">Nuclease SbcCD subunit C</fullName>
    </recommendedName>
</protein>
<evidence type="ECO:0000256" key="1">
    <source>
        <dbReference type="ARBA" id="ARBA00006930"/>
    </source>
</evidence>
<dbReference type="Proteomes" id="UP000658225">
    <property type="component" value="Unassembled WGS sequence"/>
</dbReference>
<gene>
    <name evidence="5" type="ORF">H4683_001405</name>
</gene>
<dbReference type="GO" id="GO:0016887">
    <property type="term" value="F:ATP hydrolysis activity"/>
    <property type="evidence" value="ECO:0007669"/>
    <property type="project" value="InterPro"/>
</dbReference>
<sequence>MRPLLLSMTAFGPYKGTETIDFKELGENKLFVISGATGAGKTTIFDGICFALYGQASGEDRADSGAMRSDFADDGVQTTVGLTFEIHSRVYRIMRQIPHVKIGNKSKTVARCEFYELTADGEIPYVDRQIVSEINKKAEELIGFTQAQFSQIVMLPQGEFRKFLTSDTENKETIMRKIFKTEPYREIVEKLKLKKDIAQTELTNEIQLNEGYIRQISSVLPERESLIFTFLANDNRNDSQIVQGLDEELSYYNEKTTDDKREYEESVKKHAEVLSSFHTAKSLNERFVELEQQKNSLSALSERIPLMDTKEQQLAEAERAAAIEEIELQYSGLKKEVIQKAAALEKASYAVQVATEKMGKNEILFKAEEGRKEEREQLAETLIRLNGHLPAVSELASKEATLNLMKKEIGSLDLKLSETVGKAIVETEKLDVLKMKIDQLEEKLLPLDKRVDLLNEMNEQCKILDEFISIQKLTTTIEIEKNEKEERYKKQKIDYDQFEKSWLNNQAAMLAESLHDGESCPVCGSQEHPAKSQGHLETVVTKEQLDGEKKALADVESEYRTAAAKLQNIDEQLNDKMEEIKRLQIDVESDTLHLLKKELETEVANLREHRKLLTELKVKLKEQEVIATELVTEKLTKERALFERKSTYEKELALIEMTLQVIPEDVRILDVLQQRITETATKKIELEQAWDRVQKSLNDAKELLMTSRSAVMHTENALKEAEEKRGSAETRFKEALLKSGFPTEEVYGEAKMPAVNRVSLREEIFDFKQRLHSLREAVAGLQQVLEGKEIVELSGLELIVDELKIVYEKAFADYNRSMEFAKAAHGIKEKIEQSVKIRNGLEKTCGKITALYDVVRGQNGLKLSFERYIQIEYLERIIQSANERLKEMTNGQFELIRSDRQEIRGKQSGLGLDVYDAYTGQTRDVKTLSGGEKFNASLCLALGMADVIQSFQGSVSIDTMFIDEGFGSLDEESLSKAIDTLIDLQKSGRMIGVISHVEELKAAFPAILEVRKSKEGHSKTKFVVK</sequence>
<evidence type="ECO:0000256" key="2">
    <source>
        <dbReference type="ARBA" id="ARBA00011322"/>
    </source>
</evidence>
<dbReference type="PANTHER" id="PTHR32114">
    <property type="entry name" value="ABC TRANSPORTER ABCH.3"/>
    <property type="match status" value="1"/>
</dbReference>
<comment type="subunit">
    <text evidence="2">Heterodimer of SbcC and SbcD.</text>
</comment>
<keyword evidence="5" id="KW-0269">Exonuclease</keyword>
<keyword evidence="4" id="KW-0175">Coiled coil</keyword>
<evidence type="ECO:0000256" key="3">
    <source>
        <dbReference type="ARBA" id="ARBA00013368"/>
    </source>
</evidence>
<dbReference type="EMBL" id="JADBEL010000005">
    <property type="protein sequence ID" value="MBE1554330.1"/>
    <property type="molecule type" value="Genomic_DNA"/>
</dbReference>
<evidence type="ECO:0000313" key="5">
    <source>
        <dbReference type="EMBL" id="MBE1554330.1"/>
    </source>
</evidence>
<evidence type="ECO:0000256" key="4">
    <source>
        <dbReference type="SAM" id="Coils"/>
    </source>
</evidence>
<dbReference type="Pfam" id="PF13558">
    <property type="entry name" value="SbcC_Walker_B"/>
    <property type="match status" value="1"/>
</dbReference>
<dbReference type="PANTHER" id="PTHR32114:SF2">
    <property type="entry name" value="ABC TRANSPORTER ABCH.3"/>
    <property type="match status" value="1"/>
</dbReference>
<organism evidence="5 6">
    <name type="scientific">Sporosarcina limicola</name>
    <dbReference type="NCBI Taxonomy" id="34101"/>
    <lineage>
        <taxon>Bacteria</taxon>
        <taxon>Bacillati</taxon>
        <taxon>Bacillota</taxon>
        <taxon>Bacilli</taxon>
        <taxon>Bacillales</taxon>
        <taxon>Caryophanaceae</taxon>
        <taxon>Sporosarcina</taxon>
    </lineage>
</organism>
<comment type="caution">
    <text evidence="5">The sequence shown here is derived from an EMBL/GenBank/DDBJ whole genome shotgun (WGS) entry which is preliminary data.</text>
</comment>
<dbReference type="Gene3D" id="3.40.50.300">
    <property type="entry name" value="P-loop containing nucleotide triphosphate hydrolases"/>
    <property type="match status" value="2"/>
</dbReference>
<dbReference type="InterPro" id="IPR027417">
    <property type="entry name" value="P-loop_NTPase"/>
</dbReference>
<feature type="coiled-coil region" evidence="4">
    <location>
        <begin position="552"/>
        <end position="626"/>
    </location>
</feature>
<feature type="coiled-coil region" evidence="4">
    <location>
        <begin position="280"/>
        <end position="327"/>
    </location>
</feature>